<keyword evidence="2" id="KW-0812">Transmembrane</keyword>
<feature type="region of interest" description="Disordered" evidence="1">
    <location>
        <begin position="508"/>
        <end position="529"/>
    </location>
</feature>
<sequence length="797" mass="87159">MTASEPHRSADPGLSGAESTRSADLPSLRGIALQKTAVVVVHGIGEQRPLDTLFGFVGDNSGKRGLLVANDGPAYANPDAISDTTYERRITFNASRSARPLSGGSDTDVGLGNDRVPRVVDFYEYYWAYRFRSTTWRHVGRWVWSLLHARRDDMAKAPPQGDVAEPSSVLRGTEHRGFRIALNAAVATLLMLILVTGTAAVGQRLPYVPASRGPLCALLVVFGVLVVLAMNPLGMISISRVIVASVTVAALIALLGLADWSRFDVRQRIPIVVGLLVLALLVGYYCWFLWSRWRARDAHRQRRRLNPVVILLGGAVLVAMIVWLLGESLKPGVALLVAVVPTIATVAATFTSGFILGGVGDAARYLSNNPDDIEEREKIRKGLVDMLQRIHDRRDPVTGIHTYDRAIVVGHSLGSIIAFDAIQTYWIAASRGVVLPPVTTRATAAETDDLQTWTESGRRRVIDQLEETLSVDTQAAAASRAIYSLPFVGDLSEWFAAKRAFQTMLRHPESDPGMSGHQSEIDPLSDGSPRMEPRRWIITDFISAGSPLAHAELLVATDCRDLENRKRRNLLPADPPAYNDTWSRDGRDFPALSWPLSTYRSRSGRTRRMLSTAQFAAVTWTNLYFQHDLVGGPLRAIFGTGIKDVMLPEAQPYLLNFITKYPHSSYWPGAHDRPGTGTVDEPRGTMGSRSVLRSLIVEPAPVLWISGTADCIDAFLLENHRDSTTAQREADDTEPSVELRLLERAEADGAPVRWVWAGPLSHLTHGQVAGVEHRAVQCGLTVVLVGSIAEAAGTSTQ</sequence>
<protein>
    <recommendedName>
        <fullName evidence="5">Alpha/beta hydrolase family protein</fullName>
    </recommendedName>
</protein>
<accession>A0A7G8PQ57</accession>
<dbReference type="EMBL" id="CP059894">
    <property type="protein sequence ID" value="QNJ96473.1"/>
    <property type="molecule type" value="Genomic_DNA"/>
</dbReference>
<feature type="transmembrane region" description="Helical" evidence="2">
    <location>
        <begin position="332"/>
        <end position="356"/>
    </location>
</feature>
<keyword evidence="2" id="KW-0472">Membrane</keyword>
<evidence type="ECO:0008006" key="5">
    <source>
        <dbReference type="Google" id="ProtNLM"/>
    </source>
</evidence>
<dbReference type="KEGG" id="mflu:HZU40_11940"/>
<proteinExistence type="predicted"/>
<dbReference type="AlphaFoldDB" id="A0A7G8PQ57"/>
<gene>
    <name evidence="3" type="ORF">HZU40_11940</name>
</gene>
<evidence type="ECO:0000256" key="2">
    <source>
        <dbReference type="SAM" id="Phobius"/>
    </source>
</evidence>
<reference evidence="3 4" key="1">
    <citation type="submission" date="2020-07" db="EMBL/GenBank/DDBJ databases">
        <title>Draft genome sequence of four isobutane-metabolizing strains capable of cometabolically degrading diverse ether contaminants.</title>
        <authorList>
            <person name="Chen W."/>
            <person name="Faulkner N."/>
            <person name="Smith C."/>
            <person name="Hyman M."/>
        </authorList>
    </citation>
    <scope>NUCLEOTIDE SEQUENCE [LARGE SCALE GENOMIC DNA]</scope>
    <source>
        <strain evidence="3 4">2A</strain>
    </source>
</reference>
<dbReference type="InterPro" id="IPR029058">
    <property type="entry name" value="AB_hydrolase_fold"/>
</dbReference>
<organism evidence="3 4">
    <name type="scientific">Mycolicibacterium fluoranthenivorans</name>
    <dbReference type="NCBI Taxonomy" id="258505"/>
    <lineage>
        <taxon>Bacteria</taxon>
        <taxon>Bacillati</taxon>
        <taxon>Actinomycetota</taxon>
        <taxon>Actinomycetes</taxon>
        <taxon>Mycobacteriales</taxon>
        <taxon>Mycobacteriaceae</taxon>
        <taxon>Mycolicibacterium</taxon>
    </lineage>
</organism>
<evidence type="ECO:0000313" key="4">
    <source>
        <dbReference type="Proteomes" id="UP000515498"/>
    </source>
</evidence>
<dbReference type="Proteomes" id="UP000515498">
    <property type="component" value="Chromosome"/>
</dbReference>
<evidence type="ECO:0000256" key="1">
    <source>
        <dbReference type="SAM" id="MobiDB-lite"/>
    </source>
</evidence>
<keyword evidence="2" id="KW-1133">Transmembrane helix</keyword>
<dbReference type="RefSeq" id="WP_187099565.1">
    <property type="nucleotide sequence ID" value="NZ_CP059894.1"/>
</dbReference>
<feature type="transmembrane region" description="Helical" evidence="2">
    <location>
        <begin position="180"/>
        <end position="200"/>
    </location>
</feature>
<evidence type="ECO:0000313" key="3">
    <source>
        <dbReference type="EMBL" id="QNJ96473.1"/>
    </source>
</evidence>
<feature type="transmembrane region" description="Helical" evidence="2">
    <location>
        <begin position="212"/>
        <end position="230"/>
    </location>
</feature>
<feature type="region of interest" description="Disordered" evidence="1">
    <location>
        <begin position="1"/>
        <end position="22"/>
    </location>
</feature>
<feature type="transmembrane region" description="Helical" evidence="2">
    <location>
        <begin position="237"/>
        <end position="257"/>
    </location>
</feature>
<name>A0A7G8PQ57_9MYCO</name>
<dbReference type="Gene3D" id="3.40.50.1820">
    <property type="entry name" value="alpha/beta hydrolase"/>
    <property type="match status" value="1"/>
</dbReference>
<feature type="transmembrane region" description="Helical" evidence="2">
    <location>
        <begin position="269"/>
        <end position="287"/>
    </location>
</feature>
<feature type="compositionally biased region" description="Basic and acidic residues" evidence="1">
    <location>
        <begin position="1"/>
        <end position="10"/>
    </location>
</feature>
<feature type="transmembrane region" description="Helical" evidence="2">
    <location>
        <begin position="308"/>
        <end position="326"/>
    </location>
</feature>